<dbReference type="OrthoDB" id="972532at2759"/>
<keyword evidence="4" id="KW-1185">Reference proteome</keyword>
<dbReference type="AlphaFoldDB" id="A0A0H2RX76"/>
<organism evidence="3 4">
    <name type="scientific">Schizopora paradoxa</name>
    <dbReference type="NCBI Taxonomy" id="27342"/>
    <lineage>
        <taxon>Eukaryota</taxon>
        <taxon>Fungi</taxon>
        <taxon>Dikarya</taxon>
        <taxon>Basidiomycota</taxon>
        <taxon>Agaricomycotina</taxon>
        <taxon>Agaricomycetes</taxon>
        <taxon>Hymenochaetales</taxon>
        <taxon>Schizoporaceae</taxon>
        <taxon>Schizopora</taxon>
    </lineage>
</organism>
<evidence type="ECO:0000256" key="1">
    <source>
        <dbReference type="SAM" id="MobiDB-lite"/>
    </source>
</evidence>
<keyword evidence="2" id="KW-1133">Transmembrane helix</keyword>
<feature type="transmembrane region" description="Helical" evidence="2">
    <location>
        <begin position="309"/>
        <end position="330"/>
    </location>
</feature>
<sequence>MSGRPSNTNESGLDPEATLGRTNVVAISHISDASSSSSDGIAQEKLVEESKVTFPSHDASPGEPEWKWNLLRELETFTTPMSSADAIKCSKRLGQFFDLVLRVIDELEIMEDSITTLFSQSTIASSSGNTREILVALAYRFASGADTRFAGSDMTKFVQKFRHRLGPGTIETTKSATGQESLSDSDAQRSSNKLLRYPARILFDLLNDSLTYLSKDLKTFTYYMKVSTNSEMDKVQVSIVNMSVFCRPWTKLVNPNRSMLSPIYEHEVMYEISPLLENLSDTLGNFLIRKNGLPAIKEQHEKSIENESLVLLSVSTFLSAVTAATLALSASQSSPLYDVVNFFWFTSLVFSIASVLNSLLALTWKHSIFRTRAPDEQLPLPIALWSRKSPFYFLAFAAVCFIIGLCLLSFASSQPVWTSAITTILTCFSVLGLAIAMAWFVVERHHYEHRKVNDEEVGLHAAQPFSSSGKLRSAPMLRQHSSIKGAKAHTTMDNVIGALKSIKAEEFELEENLDPVLGISYSLDGKWIGITRATQLGLYSATDHVLLQAITPEISTSVTSYDQRFRGYVIWSPVGDRFLLRTSDGVQVWEKDGPDSKFHLTNTVSDYLSDESDETFIVWLPSGEAFSRISGSSVKSYYKGTEEWCILSEGSLCHTDPNTRDDLLVVSDVVVTGESKDTARMLIATKSSSTMRDINSTTLRGVVQHELIVFDVKNHKVESRIPLFDFARTLCLSKNKKELLIGYADTEGNESGSGNAPADDTKHLHCQPLQLWELSPGNEGVLRLHLVRLYEYPSRTNFSESCCLSPNKGEAFFCGSNDFLVACLDRKKNVFQVWEKNTSVHLCAVNGGVQDAGLHIKSIAVNRAHPTLMFVTEESDGTILTWSRAKRDAKQEKKDLSVLSK</sequence>
<name>A0A0H2RX76_9AGAM</name>
<protein>
    <recommendedName>
        <fullName evidence="5">WD40 repeat-like protein</fullName>
    </recommendedName>
</protein>
<evidence type="ECO:0000313" key="3">
    <source>
        <dbReference type="EMBL" id="KLO14028.1"/>
    </source>
</evidence>
<dbReference type="STRING" id="27342.A0A0H2RX76"/>
<feature type="region of interest" description="Disordered" evidence="1">
    <location>
        <begin position="168"/>
        <end position="187"/>
    </location>
</feature>
<evidence type="ECO:0000313" key="4">
    <source>
        <dbReference type="Proteomes" id="UP000053477"/>
    </source>
</evidence>
<gene>
    <name evidence="3" type="ORF">SCHPADRAFT_335964</name>
</gene>
<feature type="compositionally biased region" description="Polar residues" evidence="1">
    <location>
        <begin position="170"/>
        <end position="187"/>
    </location>
</feature>
<accession>A0A0H2RX76</accession>
<dbReference type="InParanoid" id="A0A0H2RX76"/>
<feature type="transmembrane region" description="Helical" evidence="2">
    <location>
        <begin position="417"/>
        <end position="442"/>
    </location>
</feature>
<dbReference type="EMBL" id="KQ085950">
    <property type="protein sequence ID" value="KLO14028.1"/>
    <property type="molecule type" value="Genomic_DNA"/>
</dbReference>
<evidence type="ECO:0000256" key="2">
    <source>
        <dbReference type="SAM" id="Phobius"/>
    </source>
</evidence>
<proteinExistence type="predicted"/>
<evidence type="ECO:0008006" key="5">
    <source>
        <dbReference type="Google" id="ProtNLM"/>
    </source>
</evidence>
<feature type="transmembrane region" description="Helical" evidence="2">
    <location>
        <begin position="391"/>
        <end position="411"/>
    </location>
</feature>
<keyword evidence="2" id="KW-0812">Transmembrane</keyword>
<dbReference type="SUPFAM" id="SSF69322">
    <property type="entry name" value="Tricorn protease domain 2"/>
    <property type="match status" value="1"/>
</dbReference>
<reference evidence="3 4" key="1">
    <citation type="submission" date="2015-04" db="EMBL/GenBank/DDBJ databases">
        <title>Complete genome sequence of Schizopora paradoxa KUC8140, a cosmopolitan wood degrader in East Asia.</title>
        <authorList>
            <consortium name="DOE Joint Genome Institute"/>
            <person name="Min B."/>
            <person name="Park H."/>
            <person name="Jang Y."/>
            <person name="Kim J.-J."/>
            <person name="Kim K.H."/>
            <person name="Pangilinan J."/>
            <person name="Lipzen A."/>
            <person name="Riley R."/>
            <person name="Grigoriev I.V."/>
            <person name="Spatafora J.W."/>
            <person name="Choi I.-G."/>
        </authorList>
    </citation>
    <scope>NUCLEOTIDE SEQUENCE [LARGE SCALE GENOMIC DNA]</scope>
    <source>
        <strain evidence="3 4">KUC8140</strain>
    </source>
</reference>
<dbReference type="Proteomes" id="UP000053477">
    <property type="component" value="Unassembled WGS sequence"/>
</dbReference>
<keyword evidence="2" id="KW-0472">Membrane</keyword>
<feature type="transmembrane region" description="Helical" evidence="2">
    <location>
        <begin position="342"/>
        <end position="362"/>
    </location>
</feature>